<reference evidence="14" key="1">
    <citation type="journal article" date="2021" name="PeerJ">
        <title>Extensive microbial diversity within the chicken gut microbiome revealed by metagenomics and culture.</title>
        <authorList>
            <person name="Gilroy R."/>
            <person name="Ravi A."/>
            <person name="Getino M."/>
            <person name="Pursley I."/>
            <person name="Horton D.L."/>
            <person name="Alikhan N.F."/>
            <person name="Baker D."/>
            <person name="Gharbi K."/>
            <person name="Hall N."/>
            <person name="Watson M."/>
            <person name="Adriaenssens E.M."/>
            <person name="Foster-Nyarko E."/>
            <person name="Jarju S."/>
            <person name="Secka A."/>
            <person name="Antonio M."/>
            <person name="Oren A."/>
            <person name="Chaudhuri R.R."/>
            <person name="La Ragione R."/>
            <person name="Hildebrand F."/>
            <person name="Pallen M.J."/>
        </authorList>
    </citation>
    <scope>NUCLEOTIDE SEQUENCE</scope>
    <source>
        <strain evidence="14">CHK187-5294</strain>
    </source>
</reference>
<dbReference type="EMBL" id="DXCL01000026">
    <property type="protein sequence ID" value="HIZ03646.1"/>
    <property type="molecule type" value="Genomic_DNA"/>
</dbReference>
<evidence type="ECO:0000256" key="9">
    <source>
        <dbReference type="ARBA" id="ARBA00022833"/>
    </source>
</evidence>
<dbReference type="GO" id="GO:0046872">
    <property type="term" value="F:metal ion binding"/>
    <property type="evidence" value="ECO:0007669"/>
    <property type="project" value="UniProtKB-KW"/>
</dbReference>
<gene>
    <name evidence="14" type="ORF">H9727_05100</name>
</gene>
<proteinExistence type="inferred from homology"/>
<dbReference type="GO" id="GO:0006508">
    <property type="term" value="P:proteolysis"/>
    <property type="evidence" value="ECO:0007669"/>
    <property type="project" value="UniProtKB-KW"/>
</dbReference>
<evidence type="ECO:0000256" key="4">
    <source>
        <dbReference type="ARBA" id="ARBA00022475"/>
    </source>
</evidence>
<reference evidence="14" key="2">
    <citation type="submission" date="2021-04" db="EMBL/GenBank/DDBJ databases">
        <authorList>
            <person name="Gilroy R."/>
        </authorList>
    </citation>
    <scope>NUCLEOTIDE SEQUENCE</scope>
    <source>
        <strain evidence="14">CHK187-5294</strain>
    </source>
</reference>
<comment type="cofactor">
    <cofactor evidence="1">
        <name>Zn(2+)</name>
        <dbReference type="ChEBI" id="CHEBI:29105"/>
    </cofactor>
</comment>
<evidence type="ECO:0000256" key="10">
    <source>
        <dbReference type="ARBA" id="ARBA00022989"/>
    </source>
</evidence>
<evidence type="ECO:0000256" key="5">
    <source>
        <dbReference type="ARBA" id="ARBA00022670"/>
    </source>
</evidence>
<dbReference type="Proteomes" id="UP000824132">
    <property type="component" value="Unassembled WGS sequence"/>
</dbReference>
<dbReference type="GO" id="GO:0008237">
    <property type="term" value="F:metallopeptidase activity"/>
    <property type="evidence" value="ECO:0007669"/>
    <property type="project" value="UniProtKB-KW"/>
</dbReference>
<evidence type="ECO:0000256" key="12">
    <source>
        <dbReference type="ARBA" id="ARBA00023136"/>
    </source>
</evidence>
<evidence type="ECO:0000256" key="2">
    <source>
        <dbReference type="ARBA" id="ARBA00004651"/>
    </source>
</evidence>
<evidence type="ECO:0000256" key="6">
    <source>
        <dbReference type="ARBA" id="ARBA00022692"/>
    </source>
</evidence>
<accession>A0A9D2IDE9</accession>
<evidence type="ECO:0000313" key="14">
    <source>
        <dbReference type="EMBL" id="HIZ03646.1"/>
    </source>
</evidence>
<evidence type="ECO:0000256" key="11">
    <source>
        <dbReference type="ARBA" id="ARBA00023049"/>
    </source>
</evidence>
<name>A0A9D2IDE9_9FIRM</name>
<dbReference type="InterPro" id="IPR044537">
    <property type="entry name" value="Rip2-like"/>
</dbReference>
<evidence type="ECO:0000256" key="8">
    <source>
        <dbReference type="ARBA" id="ARBA00022801"/>
    </source>
</evidence>
<dbReference type="AlphaFoldDB" id="A0A9D2IDE9"/>
<keyword evidence="6 13" id="KW-0812">Transmembrane</keyword>
<evidence type="ECO:0000256" key="7">
    <source>
        <dbReference type="ARBA" id="ARBA00022723"/>
    </source>
</evidence>
<sequence>MYYLIELLASFLAVTVVLTLHEFSHAYVAYKCGDPTPKFNKRLTLNPLAHFDILGLVLFAFAGFGWAKPVPINPYNFNHYKKGLTLTALAGVAMNYITAFLFCPLFYLVTYYVNIPIAALQSLLELFTLYLFLYSVSFCVFNLIPLPPLDGWRVVQAVNRKRGRVYRFLERYGSIILIVLIGIHFLANFMSHYEMLALAGRIFSYVDILGYIMRYVVWAFQWPITALWGLVF</sequence>
<feature type="transmembrane region" description="Helical" evidence="13">
    <location>
        <begin position="88"/>
        <end position="109"/>
    </location>
</feature>
<comment type="caution">
    <text evidence="14">The sequence shown here is derived from an EMBL/GenBank/DDBJ whole genome shotgun (WGS) entry which is preliminary data.</text>
</comment>
<comment type="similarity">
    <text evidence="3">Belongs to the peptidase M50B family.</text>
</comment>
<dbReference type="GO" id="GO:0005886">
    <property type="term" value="C:plasma membrane"/>
    <property type="evidence" value="ECO:0007669"/>
    <property type="project" value="UniProtKB-SubCell"/>
</dbReference>
<feature type="transmembrane region" description="Helical" evidence="13">
    <location>
        <begin position="169"/>
        <end position="191"/>
    </location>
</feature>
<keyword evidence="8" id="KW-0378">Hydrolase</keyword>
<evidence type="ECO:0000256" key="3">
    <source>
        <dbReference type="ARBA" id="ARBA00007931"/>
    </source>
</evidence>
<keyword evidence="9" id="KW-0862">Zinc</keyword>
<evidence type="ECO:0000256" key="13">
    <source>
        <dbReference type="SAM" id="Phobius"/>
    </source>
</evidence>
<keyword evidence="11" id="KW-0482">Metalloprotease</keyword>
<keyword evidence="7" id="KW-0479">Metal-binding</keyword>
<protein>
    <submittedName>
        <fullName evidence="14">Site-2 protease family protein</fullName>
    </submittedName>
</protein>
<feature type="transmembrane region" description="Helical" evidence="13">
    <location>
        <begin position="129"/>
        <end position="149"/>
    </location>
</feature>
<evidence type="ECO:0000256" key="1">
    <source>
        <dbReference type="ARBA" id="ARBA00001947"/>
    </source>
</evidence>
<comment type="subcellular location">
    <subcellularLocation>
        <location evidence="2">Cell membrane</location>
        <topology evidence="2">Multi-pass membrane protein</topology>
    </subcellularLocation>
</comment>
<dbReference type="PANTHER" id="PTHR35864">
    <property type="entry name" value="ZINC METALLOPROTEASE MJ0611-RELATED"/>
    <property type="match status" value="1"/>
</dbReference>
<dbReference type="InterPro" id="IPR052348">
    <property type="entry name" value="Metallopeptidase_M50B"/>
</dbReference>
<keyword evidence="4" id="KW-1003">Cell membrane</keyword>
<dbReference type="PANTHER" id="PTHR35864:SF1">
    <property type="entry name" value="ZINC METALLOPROTEASE YWHC-RELATED"/>
    <property type="match status" value="1"/>
</dbReference>
<feature type="transmembrane region" description="Helical" evidence="13">
    <location>
        <begin position="211"/>
        <end position="231"/>
    </location>
</feature>
<organism evidence="14 15">
    <name type="scientific">Candidatus Borkfalkia avistercoris</name>
    <dbReference type="NCBI Taxonomy" id="2838504"/>
    <lineage>
        <taxon>Bacteria</taxon>
        <taxon>Bacillati</taxon>
        <taxon>Bacillota</taxon>
        <taxon>Clostridia</taxon>
        <taxon>Christensenellales</taxon>
        <taxon>Christensenellaceae</taxon>
        <taxon>Candidatus Borkfalkia</taxon>
    </lineage>
</organism>
<evidence type="ECO:0000313" key="15">
    <source>
        <dbReference type="Proteomes" id="UP000824132"/>
    </source>
</evidence>
<keyword evidence="12 13" id="KW-0472">Membrane</keyword>
<feature type="transmembrane region" description="Helical" evidence="13">
    <location>
        <begin position="50"/>
        <end position="67"/>
    </location>
</feature>
<keyword evidence="5 14" id="KW-0645">Protease</keyword>
<dbReference type="CDD" id="cd06158">
    <property type="entry name" value="S2P-M50_like_1"/>
    <property type="match status" value="1"/>
</dbReference>
<keyword evidence="10 13" id="KW-1133">Transmembrane helix</keyword>